<evidence type="ECO:0000313" key="1">
    <source>
        <dbReference type="EMBL" id="PDX62528.1"/>
    </source>
</evidence>
<evidence type="ECO:0000313" key="2">
    <source>
        <dbReference type="Proteomes" id="UP000220959"/>
    </source>
</evidence>
<protein>
    <submittedName>
        <fullName evidence="1">Uncharacterized protein</fullName>
    </submittedName>
</protein>
<accession>A0ACC9D4U5</accession>
<gene>
    <name evidence="1" type="ORF">CGS49_00510</name>
</gene>
<proteinExistence type="predicted"/>
<dbReference type="Proteomes" id="UP000220959">
    <property type="component" value="Unassembled WGS sequence"/>
</dbReference>
<name>A0ACC9D4U5_9FIRM</name>
<sequence length="887" mass="102979">MEKAPIKKFAVEARKKLKADVTFQLERYGITENGIVEPQTSTDKELVFDLGNGNTQTIKGERYVNQYRNLAAHVRGFYTTDEPKKELEQFIEEIAYTWFNRLIAIRFMEVNRYLPVRVLSSEITGQKLPDLVKAPFSGDLEFTEDEKKRIFELQDANKEDDLFRFLFFKQCNDLSRILPRLFENLEGHNSFSELLITLSFNDPNGVVYRLVNEVDERWFDIHTVDEDGKPIGQVQIIGWMYQYYNTEPKDKVFADLKKNIKISKQNIPAATQLFTPDWIVRYMVENSLGRLWYEGHPDFDKSDWKYYLDEAPQEPQVEQQLKDIRAQYAKMEPEQLKVIDPCMGSGHILCYLFDVLMQIYLDNGYSKREAVRSILENNLFGLDIDKRAAQFAYFSVMMKAREYDSGFFGRKNIPQPRVYDIQESNWMGGAYKHEMGSFLNSQAHRDTLNYLLDAFVDAKEYGSILQIKPLDYEGLKEAWETSAAATAGDINMVMWYDAAKDAVAQLIEQAVMLSQKYDAVVTNPPYMSAAGMEGTLAEFIKKNYPDTKSDLSTVFMEKTIAMCKSQGYMAMINIPVWMFITSYERLRVNLLDNESLVNMVHPGRGIFGSDFGTTAFVVYKKHILNYQGHYRRLFDKQGDVETPEVREQRFFEKRGIYYANQENFKKIPGLPIAYWVGENFIDDFRTGKALGDICPCKKGMDTSDNDRFLRLWHEVNQEKFSFGLVEDEKKWYPYDKGGNFRRWYGNKEYVVNYEDNGAELQNSRANLRSKQLYFKEHITWSALTAAGTSFRLSDYKSLFDSAGSSAFPNENSIFYILSIMNTKVFDLIMGVINPTINYGAGSVALTPIKQWDEKDKIDRIASNNVEISRTDWDAFETSWDFKRHPLV</sequence>
<keyword evidence="2" id="KW-1185">Reference proteome</keyword>
<dbReference type="EMBL" id="NMTR01000001">
    <property type="protein sequence ID" value="PDX62528.1"/>
    <property type="molecule type" value="Genomic_DNA"/>
</dbReference>
<reference evidence="1 2" key="1">
    <citation type="journal article" date="2017" name="Front. Microbiol.">
        <title>New Insights into the Diversity of the Genus Faecalibacterium.</title>
        <authorList>
            <person name="Benevides L."/>
            <person name="Burman S."/>
            <person name="Martin R."/>
            <person name="Robert V."/>
            <person name="Thomas M."/>
            <person name="Miquel S."/>
            <person name="Chain F."/>
            <person name="Sokol H."/>
            <person name="Bermudez-Humaran L.G."/>
            <person name="Morrison M."/>
            <person name="Langella P."/>
            <person name="Azevedo V.A."/>
            <person name="Chatel J.M."/>
            <person name="Soares S."/>
        </authorList>
    </citation>
    <scope>NUCLEOTIDE SEQUENCE [LARGE SCALE GENOMIC DNA]</scope>
    <source>
        <strain evidence="2">CNCM I-4541</strain>
    </source>
</reference>
<organism evidence="1 2">
    <name type="scientific">Faecalibacterium langellae</name>
    <dbReference type="NCBI Taxonomy" id="3435293"/>
    <lineage>
        <taxon>Bacteria</taxon>
        <taxon>Bacillati</taxon>
        <taxon>Bacillota</taxon>
        <taxon>Clostridia</taxon>
        <taxon>Eubacteriales</taxon>
        <taxon>Oscillospiraceae</taxon>
        <taxon>Faecalibacterium</taxon>
    </lineage>
</organism>
<comment type="caution">
    <text evidence="1">The sequence shown here is derived from an EMBL/GenBank/DDBJ whole genome shotgun (WGS) entry which is preliminary data.</text>
</comment>